<gene>
    <name evidence="3" type="ORF">GGQ61_000946</name>
</gene>
<accession>A0A839ZWX2</accession>
<keyword evidence="4" id="KW-1185">Reference proteome</keyword>
<evidence type="ECO:0000313" key="3">
    <source>
        <dbReference type="EMBL" id="MBB3890249.1"/>
    </source>
</evidence>
<comment type="caution">
    <text evidence="3">The sequence shown here is derived from an EMBL/GenBank/DDBJ whole genome shotgun (WGS) entry which is preliminary data.</text>
</comment>
<feature type="compositionally biased region" description="Low complexity" evidence="2">
    <location>
        <begin position="92"/>
        <end position="105"/>
    </location>
</feature>
<dbReference type="EMBL" id="JACIDK010000001">
    <property type="protein sequence ID" value="MBB3890249.1"/>
    <property type="molecule type" value="Genomic_DNA"/>
</dbReference>
<evidence type="ECO:0000256" key="1">
    <source>
        <dbReference type="SAM" id="Coils"/>
    </source>
</evidence>
<dbReference type="InterPro" id="IPR011250">
    <property type="entry name" value="OMP/PagP_B-barrel"/>
</dbReference>
<dbReference type="Proteomes" id="UP000530564">
    <property type="component" value="Unassembled WGS sequence"/>
</dbReference>
<reference evidence="3 4" key="1">
    <citation type="submission" date="2020-08" db="EMBL/GenBank/DDBJ databases">
        <title>Genomic Encyclopedia of Type Strains, Phase IV (KMG-IV): sequencing the most valuable type-strain genomes for metagenomic binning, comparative biology and taxonomic classification.</title>
        <authorList>
            <person name="Goeker M."/>
        </authorList>
    </citation>
    <scope>NUCLEOTIDE SEQUENCE [LARGE SCALE GENOMIC DNA]</scope>
    <source>
        <strain evidence="3 4">DSM 21793</strain>
    </source>
</reference>
<keyword evidence="1" id="KW-0175">Coiled coil</keyword>
<sequence length="440" mass="47231">MTTEIGLSRSIRRLTLIGAAIITLVGATPARAQEDISAKLQRIEALLDDQSSRLNTQERKLAEQAALIQQQDMELRALRATRDEALAEIRAGRAAAPQQAGGLSPPLGPAPMTTASAQTPSGPVGEAPPPTTTEQKAREVAAIPERLGVLTPPGRFVFDPTVEYVRASTNRLTFRGVEIVPGINLGLIEAGDADRDSVVGTLAARYGLTNRLEVEARVPYVYRHDRITTVAAADRAVTRTMELDANDLGDIEVSGRYQLNEGDNGWPIFVAGLRVKSDTGVGPYDVDFDEFAVAKGLATGSGFWATELGLTMLYPSDPAVIYGGVSYLHNFAGDVDKAVGDNIFVGKVDPGDGVNASIGFGLALNPKFSVSFGYQHHYIFPTDTEINGTTQSSNSLSIGALQMSLSYRLNRRLTLINSFEFGVTSDAPDMRLTIRAPYSF</sequence>
<dbReference type="RefSeq" id="WP_183770149.1">
    <property type="nucleotide sequence ID" value="NZ_JACIDK010000001.1"/>
</dbReference>
<feature type="coiled-coil region" evidence="1">
    <location>
        <begin position="40"/>
        <end position="88"/>
    </location>
</feature>
<feature type="region of interest" description="Disordered" evidence="2">
    <location>
        <begin position="92"/>
        <end position="137"/>
    </location>
</feature>
<evidence type="ECO:0008006" key="5">
    <source>
        <dbReference type="Google" id="ProtNLM"/>
    </source>
</evidence>
<dbReference type="SUPFAM" id="SSF56925">
    <property type="entry name" value="OMPA-like"/>
    <property type="match status" value="1"/>
</dbReference>
<proteinExistence type="predicted"/>
<evidence type="ECO:0000313" key="4">
    <source>
        <dbReference type="Proteomes" id="UP000530564"/>
    </source>
</evidence>
<dbReference type="AlphaFoldDB" id="A0A839ZWX2"/>
<protein>
    <recommendedName>
        <fullName evidence="5">Transporter</fullName>
    </recommendedName>
</protein>
<organism evidence="3 4">
    <name type="scientific">Phenylobacterium haematophilum</name>
    <dbReference type="NCBI Taxonomy" id="98513"/>
    <lineage>
        <taxon>Bacteria</taxon>
        <taxon>Pseudomonadati</taxon>
        <taxon>Pseudomonadota</taxon>
        <taxon>Alphaproteobacteria</taxon>
        <taxon>Caulobacterales</taxon>
        <taxon>Caulobacteraceae</taxon>
        <taxon>Phenylobacterium</taxon>
    </lineage>
</organism>
<name>A0A839ZWX2_9CAUL</name>
<evidence type="ECO:0000256" key="2">
    <source>
        <dbReference type="SAM" id="MobiDB-lite"/>
    </source>
</evidence>